<dbReference type="SUPFAM" id="SSF69304">
    <property type="entry name" value="Tricorn protease N-terminal domain"/>
    <property type="match status" value="1"/>
</dbReference>
<evidence type="ECO:0008006" key="5">
    <source>
        <dbReference type="Google" id="ProtNLM"/>
    </source>
</evidence>
<feature type="transmembrane region" description="Helical" evidence="2">
    <location>
        <begin position="5"/>
        <end position="25"/>
    </location>
</feature>
<dbReference type="InterPro" id="IPR011042">
    <property type="entry name" value="6-blade_b-propeller_TolB-like"/>
</dbReference>
<evidence type="ECO:0000313" key="4">
    <source>
        <dbReference type="Proteomes" id="UP000230431"/>
    </source>
</evidence>
<feature type="compositionally biased region" description="Polar residues" evidence="1">
    <location>
        <begin position="57"/>
        <end position="75"/>
    </location>
</feature>
<dbReference type="EMBL" id="PCYK01000030">
    <property type="protein sequence ID" value="PIR45737.1"/>
    <property type="molecule type" value="Genomic_DNA"/>
</dbReference>
<dbReference type="Gene3D" id="2.120.10.30">
    <property type="entry name" value="TolB, C-terminal domain"/>
    <property type="match status" value="1"/>
</dbReference>
<proteinExistence type="predicted"/>
<accession>A0A2H0RH11</accession>
<dbReference type="AlphaFoldDB" id="A0A2H0RH11"/>
<dbReference type="Proteomes" id="UP000230431">
    <property type="component" value="Unassembled WGS sequence"/>
</dbReference>
<evidence type="ECO:0000313" key="3">
    <source>
        <dbReference type="EMBL" id="PIR45737.1"/>
    </source>
</evidence>
<feature type="region of interest" description="Disordered" evidence="1">
    <location>
        <begin position="51"/>
        <end position="75"/>
    </location>
</feature>
<keyword evidence="2" id="KW-1133">Transmembrane helix</keyword>
<name>A0A2H0RH11_9BACT</name>
<reference evidence="3 4" key="1">
    <citation type="submission" date="2017-09" db="EMBL/GenBank/DDBJ databases">
        <title>Depth-based differentiation of microbial function through sediment-hosted aquifers and enrichment of novel symbionts in the deep terrestrial subsurface.</title>
        <authorList>
            <person name="Probst A.J."/>
            <person name="Ladd B."/>
            <person name="Jarett J.K."/>
            <person name="Geller-Mcgrath D.E."/>
            <person name="Sieber C.M."/>
            <person name="Emerson J.B."/>
            <person name="Anantharaman K."/>
            <person name="Thomas B.C."/>
            <person name="Malmstrom R."/>
            <person name="Stieglmeier M."/>
            <person name="Klingl A."/>
            <person name="Woyke T."/>
            <person name="Ryan C.M."/>
            <person name="Banfield J.F."/>
        </authorList>
    </citation>
    <scope>NUCLEOTIDE SEQUENCE [LARGE SCALE GENOMIC DNA]</scope>
    <source>
        <strain evidence="3">CG10_big_fil_rev_8_21_14_0_10_49_38</strain>
    </source>
</reference>
<sequence>MKKTFIFILIAAILISLGVIGYLIFNQQKSGPTEQSTGLFNLFPLAGKQEPHETEISQDNQSGINQTNNEPDSTTNLNLQQIKVGGLKVILVNGTQQTFFIDQKTGHLHTLDNQNNLKRLTNFTWPGVDRVYWGQSADAWQIVMQRENGLKIETILNSLKITGLSEISDAENLTPVKTIPWLFDHSSLAVSPDGRRFVYLTKQTNGAGIIYLNDWILTKPVKIWESLLADWELSWPTEKAILVVDRPAYDYPGSAYLINLETKQVKRIISQINGLTAKLSPDGKNFIYAKSSLFGFGLYQYEVETEKSAPLDLKTLPEKCVWGKSGLLYCAVPQTIPSGNYPDDWYQSKVSFKDNLWLIDLSQKITRQIHQPKGMYDLTSLAVNEETGWLYAINKRDQTLQTFSLNP</sequence>
<protein>
    <recommendedName>
        <fullName evidence="5">Dipeptidylpeptidase IV N-terminal domain-containing protein</fullName>
    </recommendedName>
</protein>
<organism evidence="3 4">
    <name type="scientific">Candidatus Vogelbacteria bacterium CG10_big_fil_rev_8_21_14_0_10_49_38</name>
    <dbReference type="NCBI Taxonomy" id="1975043"/>
    <lineage>
        <taxon>Bacteria</taxon>
        <taxon>Candidatus Vogeliibacteriota</taxon>
    </lineage>
</organism>
<gene>
    <name evidence="3" type="ORF">COV08_03685</name>
</gene>
<comment type="caution">
    <text evidence="3">The sequence shown here is derived from an EMBL/GenBank/DDBJ whole genome shotgun (WGS) entry which is preliminary data.</text>
</comment>
<evidence type="ECO:0000256" key="1">
    <source>
        <dbReference type="SAM" id="MobiDB-lite"/>
    </source>
</evidence>
<keyword evidence="2" id="KW-0472">Membrane</keyword>
<evidence type="ECO:0000256" key="2">
    <source>
        <dbReference type="SAM" id="Phobius"/>
    </source>
</evidence>
<keyword evidence="2" id="KW-0812">Transmembrane</keyword>